<evidence type="ECO:0000256" key="3">
    <source>
        <dbReference type="SAM" id="Phobius"/>
    </source>
</evidence>
<dbReference type="Proteomes" id="UP000620124">
    <property type="component" value="Unassembled WGS sequence"/>
</dbReference>
<evidence type="ECO:0000313" key="5">
    <source>
        <dbReference type="Proteomes" id="UP000620124"/>
    </source>
</evidence>
<dbReference type="EMBL" id="JACAZI010000006">
    <property type="protein sequence ID" value="KAF7358155.1"/>
    <property type="molecule type" value="Genomic_DNA"/>
</dbReference>
<dbReference type="GO" id="GO:0005506">
    <property type="term" value="F:iron ion binding"/>
    <property type="evidence" value="ECO:0007669"/>
    <property type="project" value="InterPro"/>
</dbReference>
<dbReference type="PRINTS" id="PR00463">
    <property type="entry name" value="EP450I"/>
</dbReference>
<evidence type="ECO:0000313" key="4">
    <source>
        <dbReference type="EMBL" id="KAF7358155.1"/>
    </source>
</evidence>
<dbReference type="OrthoDB" id="1470350at2759"/>
<dbReference type="Pfam" id="PF00067">
    <property type="entry name" value="p450"/>
    <property type="match status" value="1"/>
</dbReference>
<dbReference type="InterPro" id="IPR001128">
    <property type="entry name" value="Cyt_P450"/>
</dbReference>
<dbReference type="PRINTS" id="PR00385">
    <property type="entry name" value="P450"/>
</dbReference>
<keyword evidence="3" id="KW-0812">Transmembrane</keyword>
<dbReference type="AlphaFoldDB" id="A0A8H6YBT2"/>
<dbReference type="InterPro" id="IPR002401">
    <property type="entry name" value="Cyt_P450_E_grp-I"/>
</dbReference>
<comment type="cofactor">
    <cofactor evidence="2">
        <name>heme</name>
        <dbReference type="ChEBI" id="CHEBI:30413"/>
    </cofactor>
</comment>
<gene>
    <name evidence="4" type="ORF">MVEN_00863800</name>
</gene>
<dbReference type="GO" id="GO:0004497">
    <property type="term" value="F:monooxygenase activity"/>
    <property type="evidence" value="ECO:0007669"/>
    <property type="project" value="InterPro"/>
</dbReference>
<dbReference type="InterPro" id="IPR050121">
    <property type="entry name" value="Cytochrome_P450_monoxygenase"/>
</dbReference>
<reference evidence="4" key="1">
    <citation type="submission" date="2020-05" db="EMBL/GenBank/DDBJ databases">
        <title>Mycena genomes resolve the evolution of fungal bioluminescence.</title>
        <authorList>
            <person name="Tsai I.J."/>
        </authorList>
    </citation>
    <scope>NUCLEOTIDE SEQUENCE</scope>
    <source>
        <strain evidence="4">CCC161011</strain>
    </source>
</reference>
<dbReference type="SUPFAM" id="SSF48264">
    <property type="entry name" value="Cytochrome P450"/>
    <property type="match status" value="1"/>
</dbReference>
<dbReference type="GO" id="GO:0020037">
    <property type="term" value="F:heme binding"/>
    <property type="evidence" value="ECO:0007669"/>
    <property type="project" value="InterPro"/>
</dbReference>
<dbReference type="Gene3D" id="1.10.630.10">
    <property type="entry name" value="Cytochrome P450"/>
    <property type="match status" value="1"/>
</dbReference>
<protein>
    <submittedName>
        <fullName evidence="4">Cytochrome P450</fullName>
    </submittedName>
</protein>
<keyword evidence="3" id="KW-0472">Membrane</keyword>
<comment type="caution">
    <text evidence="4">The sequence shown here is derived from an EMBL/GenBank/DDBJ whole genome shotgun (WGS) entry which is preliminary data.</text>
</comment>
<accession>A0A8H6YBT2</accession>
<proteinExistence type="predicted"/>
<feature type="transmembrane region" description="Helical" evidence="3">
    <location>
        <begin position="6"/>
        <end position="23"/>
    </location>
</feature>
<evidence type="ECO:0000256" key="1">
    <source>
        <dbReference type="ARBA" id="ARBA00005179"/>
    </source>
</evidence>
<dbReference type="PANTHER" id="PTHR24305:SF224">
    <property type="entry name" value="CYTOCHROME P450 313A1-RELATED"/>
    <property type="match status" value="1"/>
</dbReference>
<comment type="pathway">
    <text evidence="1">Secondary metabolite biosynthesis.</text>
</comment>
<dbReference type="GO" id="GO:0016705">
    <property type="term" value="F:oxidoreductase activity, acting on paired donors, with incorporation or reduction of molecular oxygen"/>
    <property type="evidence" value="ECO:0007669"/>
    <property type="project" value="InterPro"/>
</dbReference>
<evidence type="ECO:0000256" key="2">
    <source>
        <dbReference type="PIRSR" id="PIRSR602401-1"/>
    </source>
</evidence>
<keyword evidence="5" id="KW-1185">Reference proteome</keyword>
<dbReference type="InterPro" id="IPR036396">
    <property type="entry name" value="Cyt_P450_sf"/>
</dbReference>
<keyword evidence="2" id="KW-0479">Metal-binding</keyword>
<name>A0A8H6YBT2_9AGAR</name>
<keyword evidence="3" id="KW-1133">Transmembrane helix</keyword>
<sequence>MESSLRYAFAFAALIAVFTAHLLSRRRNTIRRIAGPPSPSWIFASGHMQQLLLPHPYGDYEFQWQKTFGPVYRLKGCFGKDRLMVSDPLALQAILNSPNFVRIGMFDILMRLLFGEEAVICANGDQHRRIRAAMNIGFTAAAVRTYKAVFDKVAETFSEQLENSPAGPINVCPFLSLDTLNAISEAVFHYSMQDLGEDFVANNVQIVKITGTQSEAHILVEALTTGFPMWLWRAGMALPTTTFKIFRKLRYYTHQLGGRIIRERQDAVTQGLEMNNDFFGALLGSDNMSEDEIIAQVGILLLAGQETTANTTAFALLELARHPDFQEKLRAEIYSGLATSRGTVNYDSMPLLNAFIKETIRLYPAIPLVERVALKDAIIPLAEAITTSTGEQITQIPILKGQVVTLAIASYQRLEPRWGKDVHKFDPSRWLDGTVSAGDAVGPYVNLLSFLGGPRTCLGWRFAILEMQVIICELVSKFSLMETEGESSQPRFLSNLMPVLSSGEKTVPLHVTRL</sequence>
<feature type="binding site" description="axial binding residue" evidence="2">
    <location>
        <position position="457"/>
    </location>
    <ligand>
        <name>heme</name>
        <dbReference type="ChEBI" id="CHEBI:30413"/>
    </ligand>
    <ligandPart>
        <name>Fe</name>
        <dbReference type="ChEBI" id="CHEBI:18248"/>
    </ligandPart>
</feature>
<keyword evidence="2" id="KW-0408">Iron</keyword>
<organism evidence="4 5">
    <name type="scientific">Mycena venus</name>
    <dbReference type="NCBI Taxonomy" id="2733690"/>
    <lineage>
        <taxon>Eukaryota</taxon>
        <taxon>Fungi</taxon>
        <taxon>Dikarya</taxon>
        <taxon>Basidiomycota</taxon>
        <taxon>Agaricomycotina</taxon>
        <taxon>Agaricomycetes</taxon>
        <taxon>Agaricomycetidae</taxon>
        <taxon>Agaricales</taxon>
        <taxon>Marasmiineae</taxon>
        <taxon>Mycenaceae</taxon>
        <taxon>Mycena</taxon>
    </lineage>
</organism>
<keyword evidence="2" id="KW-0349">Heme</keyword>
<dbReference type="PANTHER" id="PTHR24305">
    <property type="entry name" value="CYTOCHROME P450"/>
    <property type="match status" value="1"/>
</dbReference>